<dbReference type="InterPro" id="IPR012340">
    <property type="entry name" value="NA-bd_OB-fold"/>
</dbReference>
<evidence type="ECO:0000256" key="1">
    <source>
        <dbReference type="SAM" id="Phobius"/>
    </source>
</evidence>
<keyword evidence="1" id="KW-0812">Transmembrane</keyword>
<gene>
    <name evidence="2" type="ORF">FQ775_16330</name>
</gene>
<dbReference type="PANTHER" id="PTHR34980">
    <property type="entry name" value="INNER MEMBRANE PROTEIN-RELATED-RELATED"/>
    <property type="match status" value="1"/>
</dbReference>
<keyword evidence="1" id="KW-0472">Membrane</keyword>
<feature type="transmembrane region" description="Helical" evidence="1">
    <location>
        <begin position="115"/>
        <end position="136"/>
    </location>
</feature>
<feature type="transmembrane region" description="Helical" evidence="1">
    <location>
        <begin position="183"/>
        <end position="205"/>
    </location>
</feature>
<dbReference type="OrthoDB" id="9812349at2"/>
<dbReference type="RefSeq" id="WP_146300456.1">
    <property type="nucleotide sequence ID" value="NZ_CP042301.2"/>
</dbReference>
<protein>
    <submittedName>
        <fullName evidence="2">DUF805 domain-containing protein</fullName>
    </submittedName>
</protein>
<dbReference type="AlphaFoldDB" id="A0A5B8L1I7"/>
<dbReference type="Gene3D" id="2.40.50.140">
    <property type="entry name" value="Nucleic acid-binding proteins"/>
    <property type="match status" value="1"/>
</dbReference>
<dbReference type="PANTHER" id="PTHR34980:SF2">
    <property type="entry name" value="INNER MEMBRANE PROTEIN YHAH-RELATED"/>
    <property type="match status" value="1"/>
</dbReference>
<dbReference type="KEGG" id="niy:FQ775_16330"/>
<organism evidence="2 3">
    <name type="scientific">Nitratireductor mangrovi</name>
    <dbReference type="NCBI Taxonomy" id="2599600"/>
    <lineage>
        <taxon>Bacteria</taxon>
        <taxon>Pseudomonadati</taxon>
        <taxon>Pseudomonadota</taxon>
        <taxon>Alphaproteobacteria</taxon>
        <taxon>Hyphomicrobiales</taxon>
        <taxon>Phyllobacteriaceae</taxon>
        <taxon>Nitratireductor</taxon>
    </lineage>
</organism>
<feature type="transmembrane region" description="Helical" evidence="1">
    <location>
        <begin position="148"/>
        <end position="171"/>
    </location>
</feature>
<dbReference type="EMBL" id="CP042301">
    <property type="protein sequence ID" value="QDZ01815.1"/>
    <property type="molecule type" value="Genomic_DNA"/>
</dbReference>
<reference evidence="2" key="1">
    <citation type="submission" date="2020-04" db="EMBL/GenBank/DDBJ databases">
        <title>Nitratireductor sp. nov. isolated from mangrove soil.</title>
        <authorList>
            <person name="Ye Y."/>
        </authorList>
    </citation>
    <scope>NUCLEOTIDE SEQUENCE</scope>
    <source>
        <strain evidence="2">SY7</strain>
    </source>
</reference>
<dbReference type="InterPro" id="IPR008523">
    <property type="entry name" value="DUF805"/>
</dbReference>
<dbReference type="Proteomes" id="UP000321389">
    <property type="component" value="Chromosome"/>
</dbReference>
<evidence type="ECO:0000313" key="3">
    <source>
        <dbReference type="Proteomes" id="UP000321389"/>
    </source>
</evidence>
<dbReference type="GO" id="GO:0005886">
    <property type="term" value="C:plasma membrane"/>
    <property type="evidence" value="ECO:0007669"/>
    <property type="project" value="TreeGrafter"/>
</dbReference>
<name>A0A5B8L1I7_9HYPH</name>
<keyword evidence="1" id="KW-1133">Transmembrane helix</keyword>
<dbReference type="Pfam" id="PF05656">
    <property type="entry name" value="DUF805"/>
    <property type="match status" value="1"/>
</dbReference>
<sequence>MRGEVLYFDAERGIGFINGDDGNRYHFASADLATPSRPVKGVAVEFTTEGNRAHEVIVTGGAGAPAAPAHVAAPIDGEVAADAPQQGRRSLFGHFLACVTGNYLRFSGRAPRREYWGFALFMFLFLVVAIFGGLIVDAMVGNLDSDEPVLTIGLTSVLLLALILPSLSVTIRRLHDIGLSGWFILLGFIPTVGNLIILVFCLIPSQKNDNRWGPVPS</sequence>
<keyword evidence="3" id="KW-1185">Reference proteome</keyword>
<accession>A0A5B8L1I7</accession>
<evidence type="ECO:0000313" key="2">
    <source>
        <dbReference type="EMBL" id="QDZ01815.1"/>
    </source>
</evidence>
<proteinExistence type="predicted"/>